<evidence type="ECO:0008006" key="3">
    <source>
        <dbReference type="Google" id="ProtNLM"/>
    </source>
</evidence>
<dbReference type="EMBL" id="MUJZ01013428">
    <property type="protein sequence ID" value="OTF81473.1"/>
    <property type="molecule type" value="Genomic_DNA"/>
</dbReference>
<accession>A0A1Y3BNU9</accession>
<comment type="caution">
    <text evidence="1">The sequence shown here is derived from an EMBL/GenBank/DDBJ whole genome shotgun (WGS) entry which is preliminary data.</text>
</comment>
<evidence type="ECO:0000313" key="1">
    <source>
        <dbReference type="EMBL" id="OTF81473.1"/>
    </source>
</evidence>
<gene>
    <name evidence="1" type="ORF">BLA29_004794</name>
</gene>
<protein>
    <recommendedName>
        <fullName evidence="3">VWFC domain-containing protein</fullName>
    </recommendedName>
</protein>
<name>A0A1Y3BNU9_EURMA</name>
<reference evidence="1 2" key="1">
    <citation type="submission" date="2017-03" db="EMBL/GenBank/DDBJ databases">
        <title>Genome Survey of Euroglyphus maynei.</title>
        <authorList>
            <person name="Arlian L.G."/>
            <person name="Morgan M.S."/>
            <person name="Rider S.D."/>
        </authorList>
    </citation>
    <scope>NUCLEOTIDE SEQUENCE [LARGE SCALE GENOMIC DNA]</scope>
    <source>
        <strain evidence="1">Arlian Lab</strain>
        <tissue evidence="1">Whole body</tissue>
    </source>
</reference>
<sequence length="156" mass="17140">MKENWPIIPNAIQFNPQSSTNEITVNKDKIIPNFEPMEQATNSSPIRTQPQSPIRPVSTHKLIPSSSIDQALRLSLSSSSTHIPMMTTTTAKPLTSSTNMIGNIHSANNLMPNIFQVSSCNIYGTIYGIDEQIKELSNQCKICICSITGVKCTDNC</sequence>
<dbReference type="OrthoDB" id="6516873at2759"/>
<keyword evidence="2" id="KW-1185">Reference proteome</keyword>
<dbReference type="AlphaFoldDB" id="A0A1Y3BNU9"/>
<organism evidence="1 2">
    <name type="scientific">Euroglyphus maynei</name>
    <name type="common">Mayne's house dust mite</name>
    <dbReference type="NCBI Taxonomy" id="6958"/>
    <lineage>
        <taxon>Eukaryota</taxon>
        <taxon>Metazoa</taxon>
        <taxon>Ecdysozoa</taxon>
        <taxon>Arthropoda</taxon>
        <taxon>Chelicerata</taxon>
        <taxon>Arachnida</taxon>
        <taxon>Acari</taxon>
        <taxon>Acariformes</taxon>
        <taxon>Sarcoptiformes</taxon>
        <taxon>Astigmata</taxon>
        <taxon>Psoroptidia</taxon>
        <taxon>Analgoidea</taxon>
        <taxon>Pyroglyphidae</taxon>
        <taxon>Pyroglyphinae</taxon>
        <taxon>Euroglyphus</taxon>
    </lineage>
</organism>
<proteinExistence type="predicted"/>
<dbReference type="Proteomes" id="UP000194236">
    <property type="component" value="Unassembled WGS sequence"/>
</dbReference>
<evidence type="ECO:0000313" key="2">
    <source>
        <dbReference type="Proteomes" id="UP000194236"/>
    </source>
</evidence>